<accession>A0A5J9WFC9</accession>
<comment type="caution">
    <text evidence="3">The sequence shown here is derived from an EMBL/GenBank/DDBJ whole genome shotgun (WGS) entry which is preliminary data.</text>
</comment>
<dbReference type="InterPro" id="IPR025398">
    <property type="entry name" value="DUF4371"/>
</dbReference>
<dbReference type="Gramene" id="TVU46989">
    <property type="protein sequence ID" value="TVU46989"/>
    <property type="gene ID" value="EJB05_06563"/>
</dbReference>
<keyword evidence="4" id="KW-1185">Reference proteome</keyword>
<dbReference type="Proteomes" id="UP000324897">
    <property type="component" value="Chromosome 5"/>
</dbReference>
<organism evidence="3 4">
    <name type="scientific">Eragrostis curvula</name>
    <name type="common">weeping love grass</name>
    <dbReference type="NCBI Taxonomy" id="38414"/>
    <lineage>
        <taxon>Eukaryota</taxon>
        <taxon>Viridiplantae</taxon>
        <taxon>Streptophyta</taxon>
        <taxon>Embryophyta</taxon>
        <taxon>Tracheophyta</taxon>
        <taxon>Spermatophyta</taxon>
        <taxon>Magnoliopsida</taxon>
        <taxon>Liliopsida</taxon>
        <taxon>Poales</taxon>
        <taxon>Poaceae</taxon>
        <taxon>PACMAD clade</taxon>
        <taxon>Chloridoideae</taxon>
        <taxon>Eragrostideae</taxon>
        <taxon>Eragrostidinae</taxon>
        <taxon>Eragrostis</taxon>
    </lineage>
</organism>
<reference evidence="3 4" key="1">
    <citation type="journal article" date="2019" name="Sci. Rep.">
        <title>A high-quality genome of Eragrostis curvula grass provides insights into Poaceae evolution and supports new strategies to enhance forage quality.</title>
        <authorList>
            <person name="Carballo J."/>
            <person name="Santos B.A.C.M."/>
            <person name="Zappacosta D."/>
            <person name="Garbus I."/>
            <person name="Selva J.P."/>
            <person name="Gallo C.A."/>
            <person name="Diaz A."/>
            <person name="Albertini E."/>
            <person name="Caccamo M."/>
            <person name="Echenique V."/>
        </authorList>
    </citation>
    <scope>NUCLEOTIDE SEQUENCE [LARGE SCALE GENOMIC DNA]</scope>
    <source>
        <strain evidence="4">cv. Victoria</strain>
        <tissue evidence="3">Leaf</tissue>
    </source>
</reference>
<protein>
    <recommendedName>
        <fullName evidence="2">DUF4371 domain-containing protein</fullName>
    </recommendedName>
</protein>
<proteinExistence type="predicted"/>
<sequence>MDPFGARSDRWLGKRMRDAKTGEVQEDSSHEQIEIDRAIHLMRFVFKEGMAFLDNGSGRSLDERMMVDMAGYMVNEMFRGPGSSQRNEQPRMRAKTPTLENEIAHAFAKETRKCIASELQGDLFGIYVDVRSIRPTHKTYMVLFVRYLNGKGEVTERPLGIVPDPDVRHPAIKAAVDKMLSEAGLSWSNVRGQGYGMLGYDREIITEPMTSTIEANASAYHVHPHLCQLHSTLISASYGQFEVYEVLQLIDVLSKLVKDCPQFTEKVCTLVRDQRVNLDNDLKKAGETSWGSYYEALVKFAAYFTPVLNALEFVEETTTDSDHRYLAYKILNESSYDFVFGLLLMQDVLGVTNELSLALGRNGLDAENLALLLDAKKQLQTMKDEGWTPFLNKVGLFCSENEIHMPNMGETFKDKFRVRGNKATTMTNLEHYHVGFFENVINIHLNELNMRFSEQSSALVLSSCLNPRNSFQAFDKDKLIEYAQFYPSDFSGSNIVALDLQLESFISDMHHDIRFRGMNTLSALSVKMMETGKNYMYPLVYLLLKLALILPRTPATAAKTASSALKFIDSTITVEPCNQWFCDCLLLYLERELLENISSDAVIASL</sequence>
<dbReference type="PANTHER" id="PTHR11697:SF230">
    <property type="entry name" value="ZINC FINGER, MYM DOMAIN CONTAINING 1"/>
    <property type="match status" value="1"/>
</dbReference>
<dbReference type="PANTHER" id="PTHR11697">
    <property type="entry name" value="GENERAL TRANSCRIPTION FACTOR 2-RELATED ZINC FINGER PROTEIN"/>
    <property type="match status" value="1"/>
</dbReference>
<feature type="domain" description="DUF4371" evidence="2">
    <location>
        <begin position="32"/>
        <end position="196"/>
    </location>
</feature>
<dbReference type="AlphaFoldDB" id="A0A5J9WFC9"/>
<evidence type="ECO:0000313" key="4">
    <source>
        <dbReference type="Proteomes" id="UP000324897"/>
    </source>
</evidence>
<evidence type="ECO:0000256" key="1">
    <source>
        <dbReference type="SAM" id="MobiDB-lite"/>
    </source>
</evidence>
<evidence type="ECO:0000313" key="3">
    <source>
        <dbReference type="EMBL" id="TVU46989.1"/>
    </source>
</evidence>
<dbReference type="EMBL" id="RWGY01000004">
    <property type="protein sequence ID" value="TVU46989.1"/>
    <property type="molecule type" value="Genomic_DNA"/>
</dbReference>
<name>A0A5J9WFC9_9POAL</name>
<feature type="region of interest" description="Disordered" evidence="1">
    <location>
        <begin position="1"/>
        <end position="31"/>
    </location>
</feature>
<dbReference type="InterPro" id="IPR055298">
    <property type="entry name" value="AtLOH3-like"/>
</dbReference>
<evidence type="ECO:0000259" key="2">
    <source>
        <dbReference type="Pfam" id="PF14291"/>
    </source>
</evidence>
<feature type="compositionally biased region" description="Basic and acidic residues" evidence="1">
    <location>
        <begin position="7"/>
        <end position="31"/>
    </location>
</feature>
<dbReference type="OrthoDB" id="666146at2759"/>
<dbReference type="Pfam" id="PF14291">
    <property type="entry name" value="DUF4371"/>
    <property type="match status" value="1"/>
</dbReference>
<gene>
    <name evidence="3" type="ORF">EJB05_06563</name>
</gene>